<dbReference type="Gene3D" id="3.90.226.10">
    <property type="entry name" value="2-enoyl-CoA Hydratase, Chain A, domain 1"/>
    <property type="match status" value="1"/>
</dbReference>
<dbReference type="AlphaFoldDB" id="A0A4Q4KK57"/>
<dbReference type="SUPFAM" id="SSF50156">
    <property type="entry name" value="PDZ domain-like"/>
    <property type="match status" value="1"/>
</dbReference>
<dbReference type="SUPFAM" id="SSF52096">
    <property type="entry name" value="ClpP/crotonase"/>
    <property type="match status" value="1"/>
</dbReference>
<proteinExistence type="inferred from homology"/>
<comment type="caution">
    <text evidence="7">The sequence shown here is derived from an EMBL/GenBank/DDBJ whole genome shotgun (WGS) entry which is preliminary data.</text>
</comment>
<dbReference type="Gene3D" id="2.30.42.10">
    <property type="match status" value="1"/>
</dbReference>
<keyword evidence="2 5" id="KW-0645">Protease</keyword>
<sequence>MYVDDVPNKDISEAAVIAMLEKLDPHSTYIPADEVEEANERINGSFVGVGIRFNILKDTLLVVNPIPGGPSEKLGVRAGDQIIKVDGALIAGTGLKNAQVRELLLGEKGSKVIITIKRGQEELKVYTITRDKIPVNSVVSAYMVDEEVGYIKLTNFSRTTEDEVDAAIKKLKKSGMKDLIFDLQGNGGGLLYAAKYVADEFLSEDKLIVYSEGRRQPRSVLKADKKGDFEKGRLVVLIDESSASASEILSGAVQDWDRGLIVGRRSFGKGLVQRPVELSDGGQLRLTIARYYTPSGRFIQKPYEDISAYRNDYMERYLHGEMMHRDSINLPDSLIHKTLVKERNVYGGGGIMPDVFVPLDTLEYSDFYKKLSRSGVINTFSLEYSNDHRKEIKSKYKTIEKFKDEFEIDQVFLDEFFDYSIKEDTNLVYVEEDFKVSGDLLKIRLKSMVAQNIWDFEAFYQIFNVKNEIFMEGYKTLKNGTYDKMNLNEK</sequence>
<evidence type="ECO:0000313" key="7">
    <source>
        <dbReference type="EMBL" id="RYM32189.1"/>
    </source>
</evidence>
<dbReference type="InterPro" id="IPR005151">
    <property type="entry name" value="Tail-specific_protease"/>
</dbReference>
<keyword evidence="4 5" id="KW-0720">Serine protease</keyword>
<evidence type="ECO:0000313" key="8">
    <source>
        <dbReference type="Proteomes" id="UP000293952"/>
    </source>
</evidence>
<evidence type="ECO:0000256" key="1">
    <source>
        <dbReference type="ARBA" id="ARBA00009179"/>
    </source>
</evidence>
<dbReference type="OrthoDB" id="9812068at2"/>
<dbReference type="InterPro" id="IPR036034">
    <property type="entry name" value="PDZ_sf"/>
</dbReference>
<dbReference type="InterPro" id="IPR029045">
    <property type="entry name" value="ClpP/crotonase-like_dom_sf"/>
</dbReference>
<name>A0A4Q4KK57_9FLAO</name>
<dbReference type="Pfam" id="PF03572">
    <property type="entry name" value="Peptidase_S41"/>
    <property type="match status" value="1"/>
</dbReference>
<evidence type="ECO:0000256" key="3">
    <source>
        <dbReference type="ARBA" id="ARBA00022801"/>
    </source>
</evidence>
<keyword evidence="8" id="KW-1185">Reference proteome</keyword>
<dbReference type="GO" id="GO:0030288">
    <property type="term" value="C:outer membrane-bounded periplasmic space"/>
    <property type="evidence" value="ECO:0007669"/>
    <property type="project" value="TreeGrafter"/>
</dbReference>
<dbReference type="NCBIfam" id="TIGR00225">
    <property type="entry name" value="prc"/>
    <property type="match status" value="1"/>
</dbReference>
<comment type="similarity">
    <text evidence="1 5">Belongs to the peptidase S41A family.</text>
</comment>
<evidence type="ECO:0000256" key="4">
    <source>
        <dbReference type="ARBA" id="ARBA00022825"/>
    </source>
</evidence>
<gene>
    <name evidence="7" type="ORF">ERX46_15330</name>
</gene>
<dbReference type="Gene3D" id="3.30.750.44">
    <property type="match status" value="1"/>
</dbReference>
<dbReference type="CDD" id="cd06782">
    <property type="entry name" value="cpPDZ_CPP-like"/>
    <property type="match status" value="1"/>
</dbReference>
<dbReference type="SMART" id="SM00228">
    <property type="entry name" value="PDZ"/>
    <property type="match status" value="1"/>
</dbReference>
<organism evidence="7 8">
    <name type="scientific">Brumimicrobium glaciale</name>
    <dbReference type="NCBI Taxonomy" id="200475"/>
    <lineage>
        <taxon>Bacteria</taxon>
        <taxon>Pseudomonadati</taxon>
        <taxon>Bacteroidota</taxon>
        <taxon>Flavobacteriia</taxon>
        <taxon>Flavobacteriales</taxon>
        <taxon>Crocinitomicaceae</taxon>
        <taxon>Brumimicrobium</taxon>
    </lineage>
</organism>
<dbReference type="InterPro" id="IPR001478">
    <property type="entry name" value="PDZ"/>
</dbReference>
<dbReference type="PANTHER" id="PTHR32060">
    <property type="entry name" value="TAIL-SPECIFIC PROTEASE"/>
    <property type="match status" value="1"/>
</dbReference>
<dbReference type="GO" id="GO:0004175">
    <property type="term" value="F:endopeptidase activity"/>
    <property type="evidence" value="ECO:0007669"/>
    <property type="project" value="TreeGrafter"/>
</dbReference>
<dbReference type="InterPro" id="IPR004447">
    <property type="entry name" value="Peptidase_S41A"/>
</dbReference>
<dbReference type="EMBL" id="SETE01000007">
    <property type="protein sequence ID" value="RYM32189.1"/>
    <property type="molecule type" value="Genomic_DNA"/>
</dbReference>
<protein>
    <submittedName>
        <fullName evidence="7">S41 family peptidase</fullName>
    </submittedName>
</protein>
<dbReference type="GO" id="GO:0007165">
    <property type="term" value="P:signal transduction"/>
    <property type="evidence" value="ECO:0007669"/>
    <property type="project" value="TreeGrafter"/>
</dbReference>
<dbReference type="GO" id="GO:0006508">
    <property type="term" value="P:proteolysis"/>
    <property type="evidence" value="ECO:0007669"/>
    <property type="project" value="UniProtKB-KW"/>
</dbReference>
<evidence type="ECO:0000259" key="6">
    <source>
        <dbReference type="PROSITE" id="PS50106"/>
    </source>
</evidence>
<dbReference type="Proteomes" id="UP000293952">
    <property type="component" value="Unassembled WGS sequence"/>
</dbReference>
<evidence type="ECO:0000256" key="5">
    <source>
        <dbReference type="RuleBase" id="RU004404"/>
    </source>
</evidence>
<dbReference type="CDD" id="cd07560">
    <property type="entry name" value="Peptidase_S41_CPP"/>
    <property type="match status" value="1"/>
</dbReference>
<accession>A0A4Q4KK57</accession>
<evidence type="ECO:0000256" key="2">
    <source>
        <dbReference type="ARBA" id="ARBA00022670"/>
    </source>
</evidence>
<dbReference type="PROSITE" id="PS50106">
    <property type="entry name" value="PDZ"/>
    <property type="match status" value="1"/>
</dbReference>
<keyword evidence="3 5" id="KW-0378">Hydrolase</keyword>
<feature type="domain" description="PDZ" evidence="6">
    <location>
        <begin position="43"/>
        <end position="98"/>
    </location>
</feature>
<dbReference type="Pfam" id="PF17820">
    <property type="entry name" value="PDZ_6"/>
    <property type="match status" value="1"/>
</dbReference>
<dbReference type="GO" id="GO:0008236">
    <property type="term" value="F:serine-type peptidase activity"/>
    <property type="evidence" value="ECO:0007669"/>
    <property type="project" value="UniProtKB-KW"/>
</dbReference>
<dbReference type="PANTHER" id="PTHR32060:SF30">
    <property type="entry name" value="CARBOXY-TERMINAL PROCESSING PROTEASE CTPA"/>
    <property type="match status" value="1"/>
</dbReference>
<dbReference type="SMART" id="SM00245">
    <property type="entry name" value="TSPc"/>
    <property type="match status" value="1"/>
</dbReference>
<dbReference type="InterPro" id="IPR041489">
    <property type="entry name" value="PDZ_6"/>
</dbReference>
<reference evidence="7 8" key="1">
    <citation type="submission" date="2019-02" db="EMBL/GenBank/DDBJ databases">
        <title>Genome sequence of the sea-ice species Brumimicrobium glaciale.</title>
        <authorList>
            <person name="Bowman J.P."/>
        </authorList>
    </citation>
    <scope>NUCLEOTIDE SEQUENCE [LARGE SCALE GENOMIC DNA]</scope>
    <source>
        <strain evidence="7 8">IC156</strain>
    </source>
</reference>